<dbReference type="RefSeq" id="WP_183611425.1">
    <property type="nucleotide sequence ID" value="NZ_JACICY010000001.1"/>
</dbReference>
<keyword evidence="1" id="KW-0732">Signal</keyword>
<dbReference type="Pfam" id="PF11720">
    <property type="entry name" value="Inhibitor_I78"/>
    <property type="match status" value="1"/>
</dbReference>
<feature type="chain" id="PRO_5030802232" description="Peptidase inhibitor I78" evidence="1">
    <location>
        <begin position="22"/>
        <end position="99"/>
    </location>
</feature>
<comment type="caution">
    <text evidence="2">The sequence shown here is derived from an EMBL/GenBank/DDBJ whole genome shotgun (WGS) entry which is preliminary data.</text>
</comment>
<evidence type="ECO:0008006" key="4">
    <source>
        <dbReference type="Google" id="ProtNLM"/>
    </source>
</evidence>
<sequence length="99" mass="10520">MIRTALAIAASALLASCAAQGVPPEELPAMPEGECKAPPAQDLVGQKATAELGVELLRRTGAKHLRWVPPRSAVTMDYRADRLTVGYDDAYTIVRISCG</sequence>
<dbReference type="InterPro" id="IPR021719">
    <property type="entry name" value="Prot_inh_I78"/>
</dbReference>
<evidence type="ECO:0000256" key="1">
    <source>
        <dbReference type="SAM" id="SignalP"/>
    </source>
</evidence>
<dbReference type="EMBL" id="JACICY010000001">
    <property type="protein sequence ID" value="MBB3859243.1"/>
    <property type="molecule type" value="Genomic_DNA"/>
</dbReference>
<accession>A0A7W5ZU99</accession>
<dbReference type="AlphaFoldDB" id="A0A7W5ZU99"/>
<name>A0A7W5ZU99_9SPHN</name>
<keyword evidence="3" id="KW-1185">Reference proteome</keyword>
<evidence type="ECO:0000313" key="3">
    <source>
        <dbReference type="Proteomes" id="UP000562395"/>
    </source>
</evidence>
<proteinExistence type="predicted"/>
<organism evidence="2 3">
    <name type="scientific">Novosphingobium hassiacum</name>
    <dbReference type="NCBI Taxonomy" id="173676"/>
    <lineage>
        <taxon>Bacteria</taxon>
        <taxon>Pseudomonadati</taxon>
        <taxon>Pseudomonadota</taxon>
        <taxon>Alphaproteobacteria</taxon>
        <taxon>Sphingomonadales</taxon>
        <taxon>Sphingomonadaceae</taxon>
        <taxon>Novosphingobium</taxon>
    </lineage>
</organism>
<feature type="signal peptide" evidence="1">
    <location>
        <begin position="1"/>
        <end position="21"/>
    </location>
</feature>
<gene>
    <name evidence="2" type="ORF">GGQ88_000483</name>
</gene>
<dbReference type="Proteomes" id="UP000562395">
    <property type="component" value="Unassembled WGS sequence"/>
</dbReference>
<reference evidence="2 3" key="1">
    <citation type="submission" date="2020-08" db="EMBL/GenBank/DDBJ databases">
        <title>Genomic Encyclopedia of Type Strains, Phase IV (KMG-IV): sequencing the most valuable type-strain genomes for metagenomic binning, comparative biology and taxonomic classification.</title>
        <authorList>
            <person name="Goeker M."/>
        </authorList>
    </citation>
    <scope>NUCLEOTIDE SEQUENCE [LARGE SCALE GENOMIC DNA]</scope>
    <source>
        <strain evidence="2 3">DSM 14552</strain>
    </source>
</reference>
<dbReference type="PROSITE" id="PS51257">
    <property type="entry name" value="PROKAR_LIPOPROTEIN"/>
    <property type="match status" value="1"/>
</dbReference>
<evidence type="ECO:0000313" key="2">
    <source>
        <dbReference type="EMBL" id="MBB3859243.1"/>
    </source>
</evidence>
<protein>
    <recommendedName>
        <fullName evidence="4">Peptidase inhibitor I78</fullName>
    </recommendedName>
</protein>
<dbReference type="Gene3D" id="3.30.10.10">
    <property type="entry name" value="Trypsin Inhibitor V, subunit A"/>
    <property type="match status" value="1"/>
</dbReference>